<dbReference type="GO" id="GO:0005634">
    <property type="term" value="C:nucleus"/>
    <property type="evidence" value="ECO:0007669"/>
    <property type="project" value="UniProtKB-SubCell"/>
</dbReference>
<dbReference type="Gene3D" id="1.10.10.60">
    <property type="entry name" value="Homeodomain-like"/>
    <property type="match status" value="1"/>
</dbReference>
<dbReference type="PANTHER" id="PTHR19303">
    <property type="entry name" value="TRANSPOSON"/>
    <property type="match status" value="1"/>
</dbReference>
<dbReference type="Proteomes" id="UP001152888">
    <property type="component" value="Unassembled WGS sequence"/>
</dbReference>
<sequence length="480" mass="55081">MPKVYVPKKRPYDEKDMETALKLIDNGTLSLRNAAKHFKIDKSALSRRRTRSLGKQGRKTSLTKEMEVDLSDKIKIMAKWGFALTKPEIQAIVQTYVQENHLTTQFKEGKPGKDWFKHFCKRNRLSQKKLEQLERCRRTATNDPFIIFGFYDRLNTCISDLKLQDKPRHIWNLDETSFSSDPARIKGVAGIGQKVHRNIELSGEENTTVIACISASGTLLPPLIIFQGQNLWSSWKGKTDLPNTCYAASDKGRMTCQIFQEWFQKFCAQVRERPLLVILDGHVTHLDKSTIEMAVQENITLLKLPAHTTDLLQPLARCCFGPFKFKWNEALINWQRLNQRKPSRSEFSDLICSIWNEGLSAEMIKSSFEKVGIFPCDKNRYPEDRLDPAKLLRYKAHGVIENPLDIFEDCDEETPLPQTEQFIESVPDQSNSASSKPSSSFESLLLEKIRRTPNIIARRRKIDSMAKVLATKGNTGERTK</sequence>
<evidence type="ECO:0000313" key="4">
    <source>
        <dbReference type="Proteomes" id="UP001152888"/>
    </source>
</evidence>
<dbReference type="EMBL" id="CAKOFQ010006655">
    <property type="protein sequence ID" value="CAH1954637.1"/>
    <property type="molecule type" value="Genomic_DNA"/>
</dbReference>
<reference evidence="3" key="1">
    <citation type="submission" date="2022-03" db="EMBL/GenBank/DDBJ databases">
        <authorList>
            <person name="Sayadi A."/>
        </authorList>
    </citation>
    <scope>NUCLEOTIDE SEQUENCE</scope>
</reference>
<comment type="caution">
    <text evidence="3">The sequence shown here is derived from an EMBL/GenBank/DDBJ whole genome shotgun (WGS) entry which is preliminary data.</text>
</comment>
<dbReference type="InterPro" id="IPR004875">
    <property type="entry name" value="DDE_SF_endonuclease_dom"/>
</dbReference>
<evidence type="ECO:0000256" key="1">
    <source>
        <dbReference type="ARBA" id="ARBA00004123"/>
    </source>
</evidence>
<dbReference type="OrthoDB" id="6734405at2759"/>
<accession>A0A9P0NQB6</accession>
<protein>
    <recommendedName>
        <fullName evidence="2">DDE-1 domain-containing protein</fullName>
    </recommendedName>
</protein>
<feature type="domain" description="DDE-1" evidence="2">
    <location>
        <begin position="205"/>
        <end position="368"/>
    </location>
</feature>
<evidence type="ECO:0000259" key="2">
    <source>
        <dbReference type="Pfam" id="PF03184"/>
    </source>
</evidence>
<dbReference type="InterPro" id="IPR050863">
    <property type="entry name" value="CenT-Element_Derived"/>
</dbReference>
<dbReference type="InterPro" id="IPR009057">
    <property type="entry name" value="Homeodomain-like_sf"/>
</dbReference>
<proteinExistence type="predicted"/>
<dbReference type="InterPro" id="IPR036397">
    <property type="entry name" value="RNaseH_sf"/>
</dbReference>
<dbReference type="SUPFAM" id="SSF46689">
    <property type="entry name" value="Homeodomain-like"/>
    <property type="match status" value="1"/>
</dbReference>
<dbReference type="PANTHER" id="PTHR19303:SF74">
    <property type="entry name" value="POGO TRANSPOSABLE ELEMENT WITH KRAB DOMAIN"/>
    <property type="match status" value="1"/>
</dbReference>
<comment type="subcellular location">
    <subcellularLocation>
        <location evidence="1">Nucleus</location>
    </subcellularLocation>
</comment>
<dbReference type="Pfam" id="PF03184">
    <property type="entry name" value="DDE_1"/>
    <property type="match status" value="1"/>
</dbReference>
<gene>
    <name evidence="3" type="ORF">ACAOBT_LOCUS662</name>
</gene>
<dbReference type="AlphaFoldDB" id="A0A9P0NQB6"/>
<dbReference type="Gene3D" id="3.30.420.10">
    <property type="entry name" value="Ribonuclease H-like superfamily/Ribonuclease H"/>
    <property type="match status" value="1"/>
</dbReference>
<evidence type="ECO:0000313" key="3">
    <source>
        <dbReference type="EMBL" id="CAH1954637.1"/>
    </source>
</evidence>
<name>A0A9P0NQB6_ACAOB</name>
<keyword evidence="4" id="KW-1185">Reference proteome</keyword>
<dbReference type="GO" id="GO:0003677">
    <property type="term" value="F:DNA binding"/>
    <property type="evidence" value="ECO:0007669"/>
    <property type="project" value="TreeGrafter"/>
</dbReference>
<organism evidence="3 4">
    <name type="scientific">Acanthoscelides obtectus</name>
    <name type="common">Bean weevil</name>
    <name type="synonym">Bruchus obtectus</name>
    <dbReference type="NCBI Taxonomy" id="200917"/>
    <lineage>
        <taxon>Eukaryota</taxon>
        <taxon>Metazoa</taxon>
        <taxon>Ecdysozoa</taxon>
        <taxon>Arthropoda</taxon>
        <taxon>Hexapoda</taxon>
        <taxon>Insecta</taxon>
        <taxon>Pterygota</taxon>
        <taxon>Neoptera</taxon>
        <taxon>Endopterygota</taxon>
        <taxon>Coleoptera</taxon>
        <taxon>Polyphaga</taxon>
        <taxon>Cucujiformia</taxon>
        <taxon>Chrysomeloidea</taxon>
        <taxon>Chrysomelidae</taxon>
        <taxon>Bruchinae</taxon>
        <taxon>Bruchini</taxon>
        <taxon>Acanthoscelides</taxon>
    </lineage>
</organism>